<evidence type="ECO:0000259" key="7">
    <source>
        <dbReference type="PROSITE" id="PS50850"/>
    </source>
</evidence>
<feature type="domain" description="Major facilitator superfamily (MFS) profile" evidence="7">
    <location>
        <begin position="1"/>
        <end position="263"/>
    </location>
</feature>
<feature type="transmembrane region" description="Helical" evidence="6">
    <location>
        <begin position="95"/>
        <end position="113"/>
    </location>
</feature>
<evidence type="ECO:0000256" key="2">
    <source>
        <dbReference type="ARBA" id="ARBA00022448"/>
    </source>
</evidence>
<dbReference type="Proteomes" id="UP000295788">
    <property type="component" value="Unassembled WGS sequence"/>
</dbReference>
<dbReference type="Pfam" id="PF07690">
    <property type="entry name" value="MFS_1"/>
    <property type="match status" value="1"/>
</dbReference>
<dbReference type="EMBL" id="SMAB01000013">
    <property type="protein sequence ID" value="TCS81269.1"/>
    <property type="molecule type" value="Genomic_DNA"/>
</dbReference>
<evidence type="ECO:0000256" key="4">
    <source>
        <dbReference type="ARBA" id="ARBA00022989"/>
    </source>
</evidence>
<dbReference type="PANTHER" id="PTHR23501">
    <property type="entry name" value="MAJOR FACILITATOR SUPERFAMILY"/>
    <property type="match status" value="1"/>
</dbReference>
<keyword evidence="3 6" id="KW-0812">Transmembrane</keyword>
<evidence type="ECO:0000256" key="1">
    <source>
        <dbReference type="ARBA" id="ARBA00004651"/>
    </source>
</evidence>
<feature type="transmembrane region" description="Helical" evidence="6">
    <location>
        <begin position="165"/>
        <end position="183"/>
    </location>
</feature>
<protein>
    <submittedName>
        <fullName evidence="8">MFS transporter</fullName>
    </submittedName>
</protein>
<reference evidence="8 9" key="1">
    <citation type="submission" date="2019-03" db="EMBL/GenBank/DDBJ databases">
        <title>Genomic Encyclopedia of Type Strains, Phase IV (KMG-IV): sequencing the most valuable type-strain genomes for metagenomic binning, comparative biology and taxonomic classification.</title>
        <authorList>
            <person name="Goeker M."/>
        </authorList>
    </citation>
    <scope>NUCLEOTIDE SEQUENCE [LARGE SCALE GENOMIC DNA]</scope>
    <source>
        <strain evidence="8 9">DSM 23802</strain>
    </source>
</reference>
<comment type="subcellular location">
    <subcellularLocation>
        <location evidence="1">Cell membrane</location>
        <topology evidence="1">Multi-pass membrane protein</topology>
    </subcellularLocation>
</comment>
<dbReference type="InterPro" id="IPR011701">
    <property type="entry name" value="MFS"/>
</dbReference>
<evidence type="ECO:0000313" key="8">
    <source>
        <dbReference type="EMBL" id="TCS81269.1"/>
    </source>
</evidence>
<dbReference type="PANTHER" id="PTHR23501:SF191">
    <property type="entry name" value="VACUOLAR BASIC AMINO ACID TRANSPORTER 4"/>
    <property type="match status" value="1"/>
</dbReference>
<dbReference type="GO" id="GO:0005886">
    <property type="term" value="C:plasma membrane"/>
    <property type="evidence" value="ECO:0007669"/>
    <property type="project" value="UniProtKB-SubCell"/>
</dbReference>
<keyword evidence="2" id="KW-0813">Transport</keyword>
<sequence>MILLILFVFAERKVKEPFIPLSLFKNKIIGSSNLTAFLMGIGMFGSIQFVPLYVQGVLGTSATQAGLSITPQVIGWSVFAFVAGRLILKYGYRVPILLGVSLMALSGFMLAQLDVNTPYWYVLLSMFVLGTSLGLSMTAFAVAVQSAVTFEQRGLATSSQMFMRSIGATFGVTILGSVLTINMRPQIENFINQNQGKLSPEILTQIEQSQGIFEGEQVAMIPKDVVDQMMNLLAHSIHNTMWTAFILTFLAFITAWLFIPKGSAQSLSVNENYGES</sequence>
<dbReference type="InterPro" id="IPR036259">
    <property type="entry name" value="MFS_trans_sf"/>
</dbReference>
<feature type="transmembrane region" description="Helical" evidence="6">
    <location>
        <begin position="240"/>
        <end position="259"/>
    </location>
</feature>
<evidence type="ECO:0000256" key="6">
    <source>
        <dbReference type="SAM" id="Phobius"/>
    </source>
</evidence>
<keyword evidence="5 6" id="KW-0472">Membrane</keyword>
<feature type="transmembrane region" description="Helical" evidence="6">
    <location>
        <begin position="66"/>
        <end position="88"/>
    </location>
</feature>
<evidence type="ECO:0000256" key="5">
    <source>
        <dbReference type="ARBA" id="ARBA00023136"/>
    </source>
</evidence>
<proteinExistence type="predicted"/>
<feature type="transmembrane region" description="Helical" evidence="6">
    <location>
        <begin position="34"/>
        <end position="54"/>
    </location>
</feature>
<gene>
    <name evidence="8" type="ORF">EDD72_11327</name>
</gene>
<keyword evidence="9" id="KW-1185">Reference proteome</keyword>
<dbReference type="InterPro" id="IPR020846">
    <property type="entry name" value="MFS_dom"/>
</dbReference>
<dbReference type="PROSITE" id="PS50850">
    <property type="entry name" value="MFS"/>
    <property type="match status" value="1"/>
</dbReference>
<accession>A0A4R3KE85</accession>
<name>A0A4R3KE85_9BACI</name>
<dbReference type="SUPFAM" id="SSF103473">
    <property type="entry name" value="MFS general substrate transporter"/>
    <property type="match status" value="1"/>
</dbReference>
<dbReference type="Gene3D" id="1.20.1250.20">
    <property type="entry name" value="MFS general substrate transporter like domains"/>
    <property type="match status" value="1"/>
</dbReference>
<dbReference type="GO" id="GO:0022857">
    <property type="term" value="F:transmembrane transporter activity"/>
    <property type="evidence" value="ECO:0007669"/>
    <property type="project" value="InterPro"/>
</dbReference>
<comment type="caution">
    <text evidence="8">The sequence shown here is derived from an EMBL/GenBank/DDBJ whole genome shotgun (WGS) entry which is preliminary data.</text>
</comment>
<evidence type="ECO:0000256" key="3">
    <source>
        <dbReference type="ARBA" id="ARBA00022692"/>
    </source>
</evidence>
<keyword evidence="4 6" id="KW-1133">Transmembrane helix</keyword>
<evidence type="ECO:0000313" key="9">
    <source>
        <dbReference type="Proteomes" id="UP000295788"/>
    </source>
</evidence>
<feature type="transmembrane region" description="Helical" evidence="6">
    <location>
        <begin position="119"/>
        <end position="144"/>
    </location>
</feature>
<organism evidence="8 9">
    <name type="scientific">Tepidibacillus fermentans</name>
    <dbReference type="NCBI Taxonomy" id="1281767"/>
    <lineage>
        <taxon>Bacteria</taxon>
        <taxon>Bacillati</taxon>
        <taxon>Bacillota</taxon>
        <taxon>Bacilli</taxon>
        <taxon>Bacillales</taxon>
        <taxon>Bacillaceae</taxon>
        <taxon>Tepidibacillus</taxon>
    </lineage>
</organism>
<dbReference type="AlphaFoldDB" id="A0A4R3KE85"/>